<protein>
    <submittedName>
        <fullName evidence="1">Uncharacterized protein</fullName>
    </submittedName>
</protein>
<proteinExistence type="predicted"/>
<name>A0A022PHH0_9GAMM</name>
<sequence>MLALSHIPSLSTHLSGVAPNVSVPLLHVRHHIKGVLLFIVIEKFFFVISVTKIPLGKNSSVHLQYSTVILV</sequence>
<dbReference type="AlphaFoldDB" id="A0A022PHH0"/>
<keyword evidence="2" id="KW-1185">Reference proteome</keyword>
<evidence type="ECO:0000313" key="1">
    <source>
        <dbReference type="EMBL" id="EYU15572.1"/>
    </source>
</evidence>
<reference evidence="1 2" key="1">
    <citation type="submission" date="2014-03" db="EMBL/GenBank/DDBJ databases">
        <title>Draft Genome of Photorhabdus luminescens BA1, an Egyptian Isolate.</title>
        <authorList>
            <person name="Ghazal S."/>
            <person name="Hurst S.G.IV."/>
            <person name="Morris K."/>
            <person name="Thomas K."/>
            <person name="Tisa L.S."/>
        </authorList>
    </citation>
    <scope>NUCLEOTIDE SEQUENCE [LARGE SCALE GENOMIC DNA]</scope>
    <source>
        <strain evidence="1 2">BA1</strain>
    </source>
</reference>
<gene>
    <name evidence="1" type="ORF">BA1DRAFT_01829</name>
</gene>
<evidence type="ECO:0000313" key="2">
    <source>
        <dbReference type="Proteomes" id="UP000023464"/>
    </source>
</evidence>
<comment type="caution">
    <text evidence="1">The sequence shown here is derived from an EMBL/GenBank/DDBJ whole genome shotgun (WGS) entry which is preliminary data.</text>
</comment>
<organism evidence="1 2">
    <name type="scientific">Photorhabdus aegyptia</name>
    <dbReference type="NCBI Taxonomy" id="2805098"/>
    <lineage>
        <taxon>Bacteria</taxon>
        <taxon>Pseudomonadati</taxon>
        <taxon>Pseudomonadota</taxon>
        <taxon>Gammaproteobacteria</taxon>
        <taxon>Enterobacterales</taxon>
        <taxon>Morganellaceae</taxon>
        <taxon>Photorhabdus</taxon>
    </lineage>
</organism>
<dbReference type="Proteomes" id="UP000023464">
    <property type="component" value="Unassembled WGS sequence"/>
</dbReference>
<accession>A0A022PHH0</accession>
<dbReference type="EMBL" id="JFGV01000022">
    <property type="protein sequence ID" value="EYU15572.1"/>
    <property type="molecule type" value="Genomic_DNA"/>
</dbReference>